<dbReference type="PANTHER" id="PTHR34069">
    <property type="entry name" value="3-OXOACYL-[ACYL-CARRIER-PROTEIN] SYNTHASE 3"/>
    <property type="match status" value="1"/>
</dbReference>
<keyword evidence="2" id="KW-0012">Acyltransferase</keyword>
<evidence type="ECO:0000259" key="3">
    <source>
        <dbReference type="Pfam" id="PF08541"/>
    </source>
</evidence>
<dbReference type="InterPro" id="IPR016039">
    <property type="entry name" value="Thiolase-like"/>
</dbReference>
<sequence length="353" mass="38936">MPNSIIVSTGCCIPSEIIPNAHFLDNRFYGEDGARLEKPVPEIVETLHKITGIRERRYVSSGLTTTDIAYEAAVEALDGHDRERLDYIIVAQNFGDVRDGNLRTDMVPTIASRVKQRLQIKNPYTVAYDIPFGCPGWLQGMIMADYYLRSGDARRALVIGAETLSRVSDPHDIDCMIFADGAGATLLESSDENGGILSHVTRTDALDKAWMLRLGRSYRPDHEGNELYIKMDGHDIYKYALKTVPLVVKQVLDRAGLGLGDVKKILLHQANAKMDGAILKRLFKLCGVDAIPGDIMPMIIHWAGNSSVATIPTLLDLLLKERLEGHRLTSGDIAVFASVGAGMNINAMVYRMP</sequence>
<organism evidence="5 6">
    <name type="scientific">Desulfosarcina alkanivorans</name>
    <dbReference type="NCBI Taxonomy" id="571177"/>
    <lineage>
        <taxon>Bacteria</taxon>
        <taxon>Pseudomonadati</taxon>
        <taxon>Thermodesulfobacteriota</taxon>
        <taxon>Desulfobacteria</taxon>
        <taxon>Desulfobacterales</taxon>
        <taxon>Desulfosarcinaceae</taxon>
        <taxon>Desulfosarcina</taxon>
    </lineage>
</organism>
<dbReference type="EMBL" id="AP021874">
    <property type="protein sequence ID" value="BBO68331.1"/>
    <property type="molecule type" value="Genomic_DNA"/>
</dbReference>
<reference evidence="5 6" key="1">
    <citation type="submission" date="2019-11" db="EMBL/GenBank/DDBJ databases">
        <title>Comparative genomics of hydrocarbon-degrading Desulfosarcina strains.</title>
        <authorList>
            <person name="Watanabe M."/>
            <person name="Kojima H."/>
            <person name="Fukui M."/>
        </authorList>
    </citation>
    <scope>NUCLEOTIDE SEQUENCE [LARGE SCALE GENOMIC DNA]</scope>
    <source>
        <strain evidence="5 6">PL12</strain>
    </source>
</reference>
<dbReference type="Pfam" id="PF08541">
    <property type="entry name" value="ACP_syn_III_C"/>
    <property type="match status" value="1"/>
</dbReference>
<evidence type="ECO:0000256" key="1">
    <source>
        <dbReference type="ARBA" id="ARBA00022679"/>
    </source>
</evidence>
<dbReference type="SUPFAM" id="SSF53901">
    <property type="entry name" value="Thiolase-like"/>
    <property type="match status" value="1"/>
</dbReference>
<protein>
    <submittedName>
        <fullName evidence="5">3-oxoacyl-ACP synthase</fullName>
    </submittedName>
</protein>
<feature type="domain" description="Beta-ketoacyl-[acyl-carrier-protein] synthase III N-terminal" evidence="4">
    <location>
        <begin position="128"/>
        <end position="204"/>
    </location>
</feature>
<accession>A0A5K7YN55</accession>
<feature type="domain" description="Beta-ketoacyl-[acyl-carrier-protein] synthase III C-terminal" evidence="3">
    <location>
        <begin position="252"/>
        <end position="352"/>
    </location>
</feature>
<evidence type="ECO:0000256" key="2">
    <source>
        <dbReference type="ARBA" id="ARBA00023315"/>
    </source>
</evidence>
<dbReference type="CDD" id="cd00830">
    <property type="entry name" value="KAS_III"/>
    <property type="match status" value="1"/>
</dbReference>
<dbReference type="PANTHER" id="PTHR34069:SF3">
    <property type="entry name" value="ACYL-COA:ACYL-COA ALKYLTRANSFERASE"/>
    <property type="match status" value="1"/>
</dbReference>
<evidence type="ECO:0000259" key="4">
    <source>
        <dbReference type="Pfam" id="PF08545"/>
    </source>
</evidence>
<keyword evidence="1" id="KW-0808">Transferase</keyword>
<dbReference type="InterPro" id="IPR013751">
    <property type="entry name" value="ACP_syn_III_N"/>
</dbReference>
<dbReference type="RefSeq" id="WP_155316502.1">
    <property type="nucleotide sequence ID" value="NZ_AP021874.1"/>
</dbReference>
<dbReference type="Proteomes" id="UP000427906">
    <property type="component" value="Chromosome"/>
</dbReference>
<dbReference type="GO" id="GO:0006633">
    <property type="term" value="P:fatty acid biosynthetic process"/>
    <property type="evidence" value="ECO:0007669"/>
    <property type="project" value="InterPro"/>
</dbReference>
<proteinExistence type="predicted"/>
<keyword evidence="6" id="KW-1185">Reference proteome</keyword>
<dbReference type="OrthoDB" id="9815506at2"/>
<dbReference type="GO" id="GO:0044550">
    <property type="term" value="P:secondary metabolite biosynthetic process"/>
    <property type="evidence" value="ECO:0007669"/>
    <property type="project" value="TreeGrafter"/>
</dbReference>
<dbReference type="AlphaFoldDB" id="A0A5K7YN55"/>
<dbReference type="GO" id="GO:0004315">
    <property type="term" value="F:3-oxoacyl-[acyl-carrier-protein] synthase activity"/>
    <property type="evidence" value="ECO:0007669"/>
    <property type="project" value="InterPro"/>
</dbReference>
<dbReference type="Gene3D" id="3.40.47.10">
    <property type="match status" value="1"/>
</dbReference>
<name>A0A5K7YN55_9BACT</name>
<gene>
    <name evidence="5" type="primary">fabH1</name>
    <name evidence="5" type="ORF">DSCA_22610</name>
</gene>
<dbReference type="KEGG" id="dalk:DSCA_22610"/>
<evidence type="ECO:0000313" key="5">
    <source>
        <dbReference type="EMBL" id="BBO68331.1"/>
    </source>
</evidence>
<dbReference type="Pfam" id="PF08545">
    <property type="entry name" value="ACP_syn_III"/>
    <property type="match status" value="1"/>
</dbReference>
<evidence type="ECO:0000313" key="6">
    <source>
        <dbReference type="Proteomes" id="UP000427906"/>
    </source>
</evidence>
<dbReference type="InterPro" id="IPR013747">
    <property type="entry name" value="ACP_syn_III_C"/>
</dbReference>